<dbReference type="Gene3D" id="3.40.50.10190">
    <property type="entry name" value="BRCT domain"/>
    <property type="match status" value="1"/>
</dbReference>
<proteinExistence type="predicted"/>
<name>A0AAE9J8Q7_CAEBR</name>
<evidence type="ECO:0000313" key="3">
    <source>
        <dbReference type="Proteomes" id="UP000829354"/>
    </source>
</evidence>
<dbReference type="AlphaFoldDB" id="A0AAE9J8Q7"/>
<protein>
    <submittedName>
        <fullName evidence="2">Uncharacterized protein</fullName>
    </submittedName>
</protein>
<organism evidence="2 3">
    <name type="scientific">Caenorhabditis briggsae</name>
    <dbReference type="NCBI Taxonomy" id="6238"/>
    <lineage>
        <taxon>Eukaryota</taxon>
        <taxon>Metazoa</taxon>
        <taxon>Ecdysozoa</taxon>
        <taxon>Nematoda</taxon>
        <taxon>Chromadorea</taxon>
        <taxon>Rhabditida</taxon>
        <taxon>Rhabditina</taxon>
        <taxon>Rhabditomorpha</taxon>
        <taxon>Rhabditoidea</taxon>
        <taxon>Rhabditidae</taxon>
        <taxon>Peloderinae</taxon>
        <taxon>Caenorhabditis</taxon>
    </lineage>
</organism>
<feature type="region of interest" description="Disordered" evidence="1">
    <location>
        <begin position="250"/>
        <end position="285"/>
    </location>
</feature>
<feature type="compositionally biased region" description="Low complexity" evidence="1">
    <location>
        <begin position="265"/>
        <end position="285"/>
    </location>
</feature>
<sequence length="285" mass="33387">MPRPYKILAVRPDCLTTEQKKMIPRRIRRKITWGYKPNMDLNKYTHIVVPKKYTKKENTLLVKDDDLFIWQCVSSLANIMPETWFDAILESDNYFEKNHVHMLIHMEYNTNVHNETLLKLKTHLHMGRPRFLTNAKITILDTQNKEISKKKKEWEDIIHSFGAEIHSKPKPDNEKTLLPYNSMYSYKDGKKKVQNSCWILKYEDSKIKSIWKSDQEKYTVVPFRFVLECIARYQILPIDIKIVPLEVGGKSMESTKRPDEKSNDGPGSTTRGSTTGSTSKTQISF</sequence>
<keyword evidence="3" id="KW-1185">Reference proteome</keyword>
<reference evidence="2 3" key="1">
    <citation type="submission" date="2022-04" db="EMBL/GenBank/DDBJ databases">
        <title>Chromosome-level reference genomes for two strains of Caenorhabditis briggsae: an improved platform for comparative genomics.</title>
        <authorList>
            <person name="Stevens L."/>
            <person name="Andersen E."/>
        </authorList>
    </citation>
    <scope>NUCLEOTIDE SEQUENCE [LARGE SCALE GENOMIC DNA]</scope>
    <source>
        <strain evidence="2">VX34</strain>
        <tissue evidence="2">Whole-organism</tissue>
    </source>
</reference>
<dbReference type="EMBL" id="CP092621">
    <property type="protein sequence ID" value="UMM19985.1"/>
    <property type="molecule type" value="Genomic_DNA"/>
</dbReference>
<evidence type="ECO:0000256" key="1">
    <source>
        <dbReference type="SAM" id="MobiDB-lite"/>
    </source>
</evidence>
<dbReference type="InterPro" id="IPR036420">
    <property type="entry name" value="BRCT_dom_sf"/>
</dbReference>
<feature type="compositionally biased region" description="Basic and acidic residues" evidence="1">
    <location>
        <begin position="253"/>
        <end position="263"/>
    </location>
</feature>
<dbReference type="Proteomes" id="UP000829354">
    <property type="component" value="Chromosome II"/>
</dbReference>
<gene>
    <name evidence="2" type="ORF">L5515_015378</name>
</gene>
<accession>A0AAE9J8Q7</accession>
<evidence type="ECO:0000313" key="2">
    <source>
        <dbReference type="EMBL" id="UMM19985.1"/>
    </source>
</evidence>